<dbReference type="EMBL" id="CACVAY010000076">
    <property type="protein sequence ID" value="CAA6816459.1"/>
    <property type="molecule type" value="Genomic_DNA"/>
</dbReference>
<sequence>MSNLAKDLAKITGLKGAFLHSDGHPDIDTFSAKEAHEISSVLDFVEQYFSVAESINRSFNEMIFSLENGDNLITYLFDESTIFILRTEQKVNFPFVRMTSKIIAKKYLKGEYDRQPQKIKPSIAYKDVVIPEHLNQQPKTVPLVKEVLSIEKATNITSIEEPKRSGFLSRMKKALGNDEKAADDSSSTKTYSGPQT</sequence>
<evidence type="ECO:0000256" key="1">
    <source>
        <dbReference type="SAM" id="MobiDB-lite"/>
    </source>
</evidence>
<name>A0A6S6TNJ2_9GAMM</name>
<proteinExistence type="predicted"/>
<protein>
    <submittedName>
        <fullName evidence="2">Uncharacterized protein</fullName>
    </submittedName>
</protein>
<reference evidence="2" key="1">
    <citation type="submission" date="2020-01" db="EMBL/GenBank/DDBJ databases">
        <authorList>
            <person name="Meier V. D."/>
            <person name="Meier V D."/>
        </authorList>
    </citation>
    <scope>NUCLEOTIDE SEQUENCE</scope>
    <source>
        <strain evidence="2">HLG_WM_MAG_07</strain>
    </source>
</reference>
<organism evidence="2">
    <name type="scientific">uncultured Thiotrichaceae bacterium</name>
    <dbReference type="NCBI Taxonomy" id="298394"/>
    <lineage>
        <taxon>Bacteria</taxon>
        <taxon>Pseudomonadati</taxon>
        <taxon>Pseudomonadota</taxon>
        <taxon>Gammaproteobacteria</taxon>
        <taxon>Thiotrichales</taxon>
        <taxon>Thiotrichaceae</taxon>
        <taxon>environmental samples</taxon>
    </lineage>
</organism>
<accession>A0A6S6TNJ2</accession>
<feature type="compositionally biased region" description="Polar residues" evidence="1">
    <location>
        <begin position="184"/>
        <end position="196"/>
    </location>
</feature>
<feature type="region of interest" description="Disordered" evidence="1">
    <location>
        <begin position="170"/>
        <end position="196"/>
    </location>
</feature>
<gene>
    <name evidence="2" type="ORF">HELGO_WM42393</name>
</gene>
<dbReference type="AlphaFoldDB" id="A0A6S6TNJ2"/>
<evidence type="ECO:0000313" key="2">
    <source>
        <dbReference type="EMBL" id="CAA6816459.1"/>
    </source>
</evidence>